<keyword evidence="2 9" id="KW-0820">tRNA-binding</keyword>
<proteinExistence type="inferred from homology"/>
<keyword evidence="3 9" id="KW-0285">Flavoprotein</keyword>
<keyword evidence="8 9" id="KW-0560">Oxidoreductase</keyword>
<dbReference type="EC" id="1.3.1.91" evidence="9"/>
<gene>
    <name evidence="9 14" type="primary">dusA</name>
    <name evidence="14" type="ORF">GCM10025791_11730</name>
</gene>
<dbReference type="PANTHER" id="PTHR42907:SF1">
    <property type="entry name" value="FMN-LINKED OXIDOREDUCTASES SUPERFAMILY PROTEIN"/>
    <property type="match status" value="1"/>
</dbReference>
<comment type="similarity">
    <text evidence="10">Belongs to the dus family.</text>
</comment>
<dbReference type="InterPro" id="IPR001269">
    <property type="entry name" value="DUS_fam"/>
</dbReference>
<evidence type="ECO:0000259" key="13">
    <source>
        <dbReference type="Pfam" id="PF01207"/>
    </source>
</evidence>
<dbReference type="SUPFAM" id="SSF51395">
    <property type="entry name" value="FMN-linked oxidoreductases"/>
    <property type="match status" value="1"/>
</dbReference>
<protein>
    <recommendedName>
        <fullName evidence="9">tRNA-dihydrouridine(20/20a) synthase</fullName>
        <ecNumber evidence="9">1.3.1.91</ecNumber>
    </recommendedName>
    <alternativeName>
        <fullName evidence="9">U20-specific dihydrouridine synthase</fullName>
        <shortName evidence="9">U20-specific Dus</shortName>
    </alternativeName>
    <alternativeName>
        <fullName evidence="9">tRNA-dihydrouridine synthase A</fullName>
    </alternativeName>
</protein>
<accession>A0AAV3TZT1</accession>
<dbReference type="Pfam" id="PF01207">
    <property type="entry name" value="Dus"/>
    <property type="match status" value="1"/>
</dbReference>
<dbReference type="Gene3D" id="1.20.120.1460">
    <property type="match status" value="1"/>
</dbReference>
<dbReference type="GO" id="GO:0102264">
    <property type="term" value="F:tRNA-dihydrouridine20 synthase activity"/>
    <property type="evidence" value="ECO:0007669"/>
    <property type="project" value="UniProtKB-EC"/>
</dbReference>
<feature type="site" description="Interacts with tRNA; defines subfamily-specific binding signature" evidence="9">
    <location>
        <position position="301"/>
    </location>
</feature>
<keyword evidence="7 9" id="KW-0694">RNA-binding</keyword>
<evidence type="ECO:0000256" key="8">
    <source>
        <dbReference type="ARBA" id="ARBA00023002"/>
    </source>
</evidence>
<feature type="domain" description="DUS-like FMN-binding" evidence="13">
    <location>
        <begin position="14"/>
        <end position="313"/>
    </location>
</feature>
<evidence type="ECO:0000256" key="2">
    <source>
        <dbReference type="ARBA" id="ARBA00022555"/>
    </source>
</evidence>
<feature type="site" description="Interacts with tRNA" evidence="9">
    <location>
        <position position="96"/>
    </location>
</feature>
<dbReference type="GO" id="GO:0000049">
    <property type="term" value="F:tRNA binding"/>
    <property type="evidence" value="ECO:0007669"/>
    <property type="project" value="UniProtKB-UniRule"/>
</dbReference>
<comment type="catalytic activity">
    <reaction evidence="9">
        <text>5,6-dihydrouridine(20) in tRNA + NADP(+) = uridine(20) in tRNA + NADPH + H(+)</text>
        <dbReference type="Rhea" id="RHEA:53336"/>
        <dbReference type="Rhea" id="RHEA-COMP:13533"/>
        <dbReference type="Rhea" id="RHEA-COMP:13534"/>
        <dbReference type="ChEBI" id="CHEBI:15378"/>
        <dbReference type="ChEBI" id="CHEBI:57783"/>
        <dbReference type="ChEBI" id="CHEBI:58349"/>
        <dbReference type="ChEBI" id="CHEBI:65315"/>
        <dbReference type="ChEBI" id="CHEBI:74443"/>
        <dbReference type="EC" id="1.3.1.91"/>
    </reaction>
</comment>
<feature type="active site" description="Proton donor" evidence="9 11">
    <location>
        <position position="99"/>
    </location>
</feature>
<dbReference type="InterPro" id="IPR004653">
    <property type="entry name" value="DusA"/>
</dbReference>
<feature type="site" description="Interacts with tRNA" evidence="9">
    <location>
        <position position="185"/>
    </location>
</feature>
<comment type="cofactor">
    <cofactor evidence="1 9 10 12">
        <name>FMN</name>
        <dbReference type="ChEBI" id="CHEBI:58210"/>
    </cofactor>
</comment>
<evidence type="ECO:0000256" key="9">
    <source>
        <dbReference type="HAMAP-Rule" id="MF_02041"/>
    </source>
</evidence>
<dbReference type="InterPro" id="IPR035587">
    <property type="entry name" value="DUS-like_FMN-bd"/>
</dbReference>
<dbReference type="RefSeq" id="WP_345418505.1">
    <property type="nucleotide sequence ID" value="NZ_AP031496.1"/>
</dbReference>
<organism evidence="14 15">
    <name type="scientific">Halioxenophilus aromaticivorans</name>
    <dbReference type="NCBI Taxonomy" id="1306992"/>
    <lineage>
        <taxon>Bacteria</taxon>
        <taxon>Pseudomonadati</taxon>
        <taxon>Pseudomonadota</taxon>
        <taxon>Gammaproteobacteria</taxon>
        <taxon>Alteromonadales</taxon>
        <taxon>Alteromonadaceae</taxon>
        <taxon>Halioxenophilus</taxon>
    </lineage>
</organism>
<reference evidence="15" key="1">
    <citation type="journal article" date="2019" name="Int. J. Syst. Evol. Microbiol.">
        <title>The Global Catalogue of Microorganisms (GCM) 10K type strain sequencing project: providing services to taxonomists for standard genome sequencing and annotation.</title>
        <authorList>
            <consortium name="The Broad Institute Genomics Platform"/>
            <consortium name="The Broad Institute Genome Sequencing Center for Infectious Disease"/>
            <person name="Wu L."/>
            <person name="Ma J."/>
        </authorList>
    </citation>
    <scope>NUCLEOTIDE SEQUENCE [LARGE SCALE GENOMIC DNA]</scope>
    <source>
        <strain evidence="15">JCM 19134</strain>
    </source>
</reference>
<dbReference type="EMBL" id="BAABLX010000007">
    <property type="protein sequence ID" value="GAA4935776.1"/>
    <property type="molecule type" value="Genomic_DNA"/>
</dbReference>
<dbReference type="Gene3D" id="3.20.20.70">
    <property type="entry name" value="Aldolase class I"/>
    <property type="match status" value="1"/>
</dbReference>
<feature type="binding site" evidence="9 12">
    <location>
        <position position="69"/>
    </location>
    <ligand>
        <name>FMN</name>
        <dbReference type="ChEBI" id="CHEBI:58210"/>
    </ligand>
</feature>
<dbReference type="PROSITE" id="PS01136">
    <property type="entry name" value="UPF0034"/>
    <property type="match status" value="1"/>
</dbReference>
<feature type="binding site" evidence="9 12">
    <location>
        <position position="138"/>
    </location>
    <ligand>
        <name>FMN</name>
        <dbReference type="ChEBI" id="CHEBI:58210"/>
    </ligand>
</feature>
<keyword evidence="4 9" id="KW-0288">FMN</keyword>
<sequence length="336" mass="37713">MEPTTPYSSRAFCLAPMMEYSDRHCRYLWRLLSRHAWLYSEMVTTGAVIHGDRQRFLQFNPQEHPVALQLGGSDPKALAQCSELAQEWGYDEVNLNCGCPSDRVQNNMIGAVLMRHADTVAECISQMRSAVSIPVTVKHRIGVDDMEDYAGLLAFVDTVASAGCTTFIVHARKAWLQGLSPKQNREIPPLRYDLVYQLKQDRPALEIIINGGLTGLSDCADQLNHVDGVMVGREAYHNPAWLAGVDQAMYHSKKTKPDLINVYGQYVDYCQQQLTQGVRLGTVAKHLLGLFHGQRGARLFRRYLSDHIHKPGADTDVLWQALEFVQGPTPRQAHGQ</sequence>
<feature type="site" description="Interacts with tRNA; defines subfamily-specific binding signature" evidence="9">
    <location>
        <position position="298"/>
    </location>
</feature>
<comment type="caution">
    <text evidence="14">The sequence shown here is derived from an EMBL/GenBank/DDBJ whole genome shotgun (WGS) entry which is preliminary data.</text>
</comment>
<dbReference type="NCBIfam" id="NF008774">
    <property type="entry name" value="PRK11815.1"/>
    <property type="match status" value="1"/>
</dbReference>
<evidence type="ECO:0000256" key="11">
    <source>
        <dbReference type="PIRSR" id="PIRSR006621-1"/>
    </source>
</evidence>
<feature type="binding site" evidence="9 12">
    <location>
        <begin position="210"/>
        <end position="212"/>
    </location>
    <ligand>
        <name>FMN</name>
        <dbReference type="ChEBI" id="CHEBI:58210"/>
    </ligand>
</feature>
<comment type="catalytic activity">
    <reaction evidence="9">
        <text>5,6-dihydrouridine(20a) in tRNA + NADP(+) = uridine(20a) in tRNA + NADPH + H(+)</text>
        <dbReference type="Rhea" id="RHEA:53344"/>
        <dbReference type="Rhea" id="RHEA-COMP:13535"/>
        <dbReference type="Rhea" id="RHEA-COMP:13536"/>
        <dbReference type="ChEBI" id="CHEBI:15378"/>
        <dbReference type="ChEBI" id="CHEBI:57783"/>
        <dbReference type="ChEBI" id="CHEBI:58349"/>
        <dbReference type="ChEBI" id="CHEBI:65315"/>
        <dbReference type="ChEBI" id="CHEBI:74443"/>
    </reaction>
</comment>
<dbReference type="InterPro" id="IPR013785">
    <property type="entry name" value="Aldolase_TIM"/>
</dbReference>
<evidence type="ECO:0000256" key="7">
    <source>
        <dbReference type="ARBA" id="ARBA00022884"/>
    </source>
</evidence>
<dbReference type="GO" id="GO:0010181">
    <property type="term" value="F:FMN binding"/>
    <property type="evidence" value="ECO:0007669"/>
    <property type="project" value="UniProtKB-UniRule"/>
</dbReference>
<dbReference type="InterPro" id="IPR018517">
    <property type="entry name" value="tRNA_hU_synthase_CS"/>
</dbReference>
<evidence type="ECO:0000256" key="12">
    <source>
        <dbReference type="PIRSR" id="PIRSR006621-2"/>
    </source>
</evidence>
<keyword evidence="15" id="KW-1185">Reference proteome</keyword>
<comment type="catalytic activity">
    <reaction evidence="9">
        <text>5,6-dihydrouridine(20) in tRNA + NAD(+) = uridine(20) in tRNA + NADH + H(+)</text>
        <dbReference type="Rhea" id="RHEA:53340"/>
        <dbReference type="Rhea" id="RHEA-COMP:13533"/>
        <dbReference type="Rhea" id="RHEA-COMP:13534"/>
        <dbReference type="ChEBI" id="CHEBI:15378"/>
        <dbReference type="ChEBI" id="CHEBI:57540"/>
        <dbReference type="ChEBI" id="CHEBI:57945"/>
        <dbReference type="ChEBI" id="CHEBI:65315"/>
        <dbReference type="ChEBI" id="CHEBI:74443"/>
        <dbReference type="EC" id="1.3.1.91"/>
    </reaction>
</comment>
<keyword evidence="12" id="KW-0547">Nucleotide-binding</keyword>
<comment type="similarity">
    <text evidence="9">Belongs to the Dus family. DusA subfamily.</text>
</comment>
<dbReference type="PIRSF" id="PIRSF006621">
    <property type="entry name" value="Dus"/>
    <property type="match status" value="1"/>
</dbReference>
<feature type="binding site" evidence="9 12">
    <location>
        <begin position="16"/>
        <end position="18"/>
    </location>
    <ligand>
        <name>FMN</name>
        <dbReference type="ChEBI" id="CHEBI:58210"/>
    </ligand>
</feature>
<evidence type="ECO:0000256" key="5">
    <source>
        <dbReference type="ARBA" id="ARBA00022694"/>
    </source>
</evidence>
<name>A0AAV3TZT1_9ALTE</name>
<feature type="binding site" evidence="9 12">
    <location>
        <position position="170"/>
    </location>
    <ligand>
        <name>FMN</name>
        <dbReference type="ChEBI" id="CHEBI:58210"/>
    </ligand>
</feature>
<comment type="catalytic activity">
    <reaction evidence="9">
        <text>5,6-dihydrouridine(20a) in tRNA + NAD(+) = uridine(20a) in tRNA + NADH + H(+)</text>
        <dbReference type="Rhea" id="RHEA:53348"/>
        <dbReference type="Rhea" id="RHEA-COMP:13535"/>
        <dbReference type="Rhea" id="RHEA-COMP:13536"/>
        <dbReference type="ChEBI" id="CHEBI:15378"/>
        <dbReference type="ChEBI" id="CHEBI:57540"/>
        <dbReference type="ChEBI" id="CHEBI:57945"/>
        <dbReference type="ChEBI" id="CHEBI:65315"/>
        <dbReference type="ChEBI" id="CHEBI:74443"/>
    </reaction>
</comment>
<evidence type="ECO:0000313" key="15">
    <source>
        <dbReference type="Proteomes" id="UP001409585"/>
    </source>
</evidence>
<dbReference type="CDD" id="cd02801">
    <property type="entry name" value="DUS_like_FMN"/>
    <property type="match status" value="1"/>
</dbReference>
<evidence type="ECO:0000256" key="6">
    <source>
        <dbReference type="ARBA" id="ARBA00022857"/>
    </source>
</evidence>
<evidence type="ECO:0000256" key="3">
    <source>
        <dbReference type="ARBA" id="ARBA00022630"/>
    </source>
</evidence>
<evidence type="ECO:0000256" key="4">
    <source>
        <dbReference type="ARBA" id="ARBA00022643"/>
    </source>
</evidence>
<feature type="site" description="Interacts with tRNA; defines subfamily-specific binding signature" evidence="9">
    <location>
        <position position="182"/>
    </location>
</feature>
<dbReference type="HAMAP" id="MF_02041">
    <property type="entry name" value="DusA_subfam"/>
    <property type="match status" value="1"/>
</dbReference>
<dbReference type="AlphaFoldDB" id="A0AAV3TZT1"/>
<evidence type="ECO:0000256" key="10">
    <source>
        <dbReference type="PIRNR" id="PIRNR006621"/>
    </source>
</evidence>
<keyword evidence="6 9" id="KW-0521">NADP</keyword>
<dbReference type="PANTHER" id="PTHR42907">
    <property type="entry name" value="FMN-LINKED OXIDOREDUCTASES SUPERFAMILY PROTEIN"/>
    <property type="match status" value="1"/>
</dbReference>
<keyword evidence="5 9" id="KW-0819">tRNA processing</keyword>
<feature type="binding site" evidence="9 12">
    <location>
        <begin position="232"/>
        <end position="233"/>
    </location>
    <ligand>
        <name>FMN</name>
        <dbReference type="ChEBI" id="CHEBI:58210"/>
    </ligand>
</feature>
<dbReference type="GO" id="GO:0050660">
    <property type="term" value="F:flavin adenine dinucleotide binding"/>
    <property type="evidence" value="ECO:0007669"/>
    <property type="project" value="InterPro"/>
</dbReference>
<comment type="function">
    <text evidence="9">Catalyzes the synthesis of 5,6-dihydrouridine (D), a modified base found in the D-loop of most tRNAs, via the reduction of the C5-C6 double bond in target uridines. Specifically modifies U20 and U20a in tRNAs.</text>
</comment>
<evidence type="ECO:0000256" key="1">
    <source>
        <dbReference type="ARBA" id="ARBA00001917"/>
    </source>
</evidence>
<evidence type="ECO:0000313" key="14">
    <source>
        <dbReference type="EMBL" id="GAA4935776.1"/>
    </source>
</evidence>
<dbReference type="NCBIfam" id="TIGR00742">
    <property type="entry name" value="yjbN"/>
    <property type="match status" value="1"/>
</dbReference>
<dbReference type="Proteomes" id="UP001409585">
    <property type="component" value="Unassembled WGS sequence"/>
</dbReference>